<dbReference type="OrthoDB" id="5987010at2759"/>
<name>A0A8J1UFP3_OWEFU</name>
<comment type="caution">
    <text evidence="3">The sequence shown here is derived from an EMBL/GenBank/DDBJ whole genome shotgun (WGS) entry which is preliminary data.</text>
</comment>
<feature type="region of interest" description="Disordered" evidence="2">
    <location>
        <begin position="383"/>
        <end position="410"/>
    </location>
</feature>
<dbReference type="Proteomes" id="UP000749559">
    <property type="component" value="Unassembled WGS sequence"/>
</dbReference>
<keyword evidence="4" id="KW-1185">Reference proteome</keyword>
<dbReference type="Pfam" id="PF13499">
    <property type="entry name" value="EF-hand_7"/>
    <property type="match status" value="1"/>
</dbReference>
<dbReference type="Gene3D" id="1.10.238.10">
    <property type="entry name" value="EF-hand"/>
    <property type="match status" value="1"/>
</dbReference>
<dbReference type="CDD" id="cd00051">
    <property type="entry name" value="EFh"/>
    <property type="match status" value="1"/>
</dbReference>
<organism evidence="3 4">
    <name type="scientific">Owenia fusiformis</name>
    <name type="common">Polychaete worm</name>
    <dbReference type="NCBI Taxonomy" id="6347"/>
    <lineage>
        <taxon>Eukaryota</taxon>
        <taxon>Metazoa</taxon>
        <taxon>Spiralia</taxon>
        <taxon>Lophotrochozoa</taxon>
        <taxon>Annelida</taxon>
        <taxon>Polychaeta</taxon>
        <taxon>Sedentaria</taxon>
        <taxon>Canalipalpata</taxon>
        <taxon>Sabellida</taxon>
        <taxon>Oweniida</taxon>
        <taxon>Oweniidae</taxon>
        <taxon>Owenia</taxon>
    </lineage>
</organism>
<dbReference type="SMART" id="SM00054">
    <property type="entry name" value="EFh"/>
    <property type="match status" value="2"/>
</dbReference>
<dbReference type="EMBL" id="CAIIXF020000004">
    <property type="protein sequence ID" value="CAH1781166.1"/>
    <property type="molecule type" value="Genomic_DNA"/>
</dbReference>
<protein>
    <submittedName>
        <fullName evidence="3">Uncharacterized protein</fullName>
    </submittedName>
</protein>
<dbReference type="PROSITE" id="PS00018">
    <property type="entry name" value="EF_HAND_1"/>
    <property type="match status" value="2"/>
</dbReference>
<gene>
    <name evidence="3" type="ORF">OFUS_LOCUS7772</name>
</gene>
<evidence type="ECO:0000256" key="2">
    <source>
        <dbReference type="SAM" id="MobiDB-lite"/>
    </source>
</evidence>
<evidence type="ECO:0000313" key="3">
    <source>
        <dbReference type="EMBL" id="CAH1781166.1"/>
    </source>
</evidence>
<dbReference type="SUPFAM" id="SSF47473">
    <property type="entry name" value="EF-hand"/>
    <property type="match status" value="1"/>
</dbReference>
<dbReference type="GO" id="GO:0005509">
    <property type="term" value="F:calcium ion binding"/>
    <property type="evidence" value="ECO:0007669"/>
    <property type="project" value="InterPro"/>
</dbReference>
<dbReference type="InterPro" id="IPR018247">
    <property type="entry name" value="EF_Hand_1_Ca_BS"/>
</dbReference>
<proteinExistence type="predicted"/>
<dbReference type="InterPro" id="IPR002048">
    <property type="entry name" value="EF_hand_dom"/>
</dbReference>
<dbReference type="PROSITE" id="PS50222">
    <property type="entry name" value="EF_HAND_2"/>
    <property type="match status" value="2"/>
</dbReference>
<feature type="compositionally biased region" description="Acidic residues" evidence="2">
    <location>
        <begin position="392"/>
        <end position="403"/>
    </location>
</feature>
<sequence>MTEETERQLKMAKLAYTQNNITELKTGVLMLFEQFSTIMGATEKSIECKDMLKRFDNVDHKVWTSIRDKYVHDEFYEYHRGNFTSEELKDPAKVLFDFTNEMHLVKDAVVQKIEDCMNKEYQLNQEIKGLQDDLWKVKNDNTNMQVQKNADRAEMNVSKATTGHYEKLINEKNEQIAQLKRENTVQLWAKEKEKILHDANMKATKLESEILQLKTENLDMKVRMQKKINELEDSNRMMKMKSEMRIGPSKTEKKSETDQLKNKLHYMERDVNKMENELANQQKYYIGISNGLRVDHKKNMEALTANESRCPDVLVMSELKNYQANLEKLYIAVQEGRLNEFRADLPEHYIATNVDVKKSPVKMFSKLYIENTEQTKFQPIKGDISTKKNLREEDESDSDDDDDVGLKKRLNLPDNPTMINKNGSINMINAMKYFPHMSASFIKEQYQQFKLYDEDGNGKLDLTELMAAMTTTIGQQFTPAQIKEAMYEVDKDMSNSIDFYEYVMISNTILKKSGRSDVFRSALAKEQGKAVSKTCVIQ</sequence>
<evidence type="ECO:0000256" key="1">
    <source>
        <dbReference type="SAM" id="Coils"/>
    </source>
</evidence>
<dbReference type="AlphaFoldDB" id="A0A8J1UFP3"/>
<dbReference type="InterPro" id="IPR011992">
    <property type="entry name" value="EF-hand-dom_pair"/>
</dbReference>
<accession>A0A8J1UFP3</accession>
<evidence type="ECO:0000313" key="4">
    <source>
        <dbReference type="Proteomes" id="UP000749559"/>
    </source>
</evidence>
<keyword evidence="1" id="KW-0175">Coiled coil</keyword>
<feature type="coiled-coil region" evidence="1">
    <location>
        <begin position="162"/>
        <end position="284"/>
    </location>
</feature>
<reference evidence="3" key="1">
    <citation type="submission" date="2022-03" db="EMBL/GenBank/DDBJ databases">
        <authorList>
            <person name="Martin C."/>
        </authorList>
    </citation>
    <scope>NUCLEOTIDE SEQUENCE</scope>
</reference>